<keyword evidence="2" id="KW-1185">Reference proteome</keyword>
<dbReference type="Proteomes" id="UP001566132">
    <property type="component" value="Unassembled WGS sequence"/>
</dbReference>
<evidence type="ECO:0000313" key="1">
    <source>
        <dbReference type="EMBL" id="KAL1493843.1"/>
    </source>
</evidence>
<reference evidence="1 2" key="1">
    <citation type="submission" date="2024-05" db="EMBL/GenBank/DDBJ databases">
        <title>Genetic variation in Jamaican populations of the coffee berry borer (Hypothenemus hampei).</title>
        <authorList>
            <person name="Errbii M."/>
            <person name="Myrie A."/>
        </authorList>
    </citation>
    <scope>NUCLEOTIDE SEQUENCE [LARGE SCALE GENOMIC DNA]</scope>
    <source>
        <strain evidence="1">JA-Hopewell-2020-01-JO</strain>
        <tissue evidence="1">Whole body</tissue>
    </source>
</reference>
<evidence type="ECO:0000313" key="2">
    <source>
        <dbReference type="Proteomes" id="UP001566132"/>
    </source>
</evidence>
<dbReference type="AlphaFoldDB" id="A0ABD1EGR0"/>
<protein>
    <submittedName>
        <fullName evidence="1">Uncharacterized protein</fullName>
    </submittedName>
</protein>
<proteinExistence type="predicted"/>
<comment type="caution">
    <text evidence="1">The sequence shown here is derived from an EMBL/GenBank/DDBJ whole genome shotgun (WGS) entry which is preliminary data.</text>
</comment>
<gene>
    <name evidence="1" type="ORF">ABEB36_009529</name>
</gene>
<sequence>MLEKNKIKKSGASTNEIYTPRLIWFKEAATFLDFCNGRESSSNIVSTKYFITLISVVRRLYHQIQWFINHYIN</sequence>
<name>A0ABD1EGR0_HYPHA</name>
<accession>A0ABD1EGR0</accession>
<dbReference type="EMBL" id="JBDJPC010000007">
    <property type="protein sequence ID" value="KAL1493843.1"/>
    <property type="molecule type" value="Genomic_DNA"/>
</dbReference>
<organism evidence="1 2">
    <name type="scientific">Hypothenemus hampei</name>
    <name type="common">Coffee berry borer</name>
    <dbReference type="NCBI Taxonomy" id="57062"/>
    <lineage>
        <taxon>Eukaryota</taxon>
        <taxon>Metazoa</taxon>
        <taxon>Ecdysozoa</taxon>
        <taxon>Arthropoda</taxon>
        <taxon>Hexapoda</taxon>
        <taxon>Insecta</taxon>
        <taxon>Pterygota</taxon>
        <taxon>Neoptera</taxon>
        <taxon>Endopterygota</taxon>
        <taxon>Coleoptera</taxon>
        <taxon>Polyphaga</taxon>
        <taxon>Cucujiformia</taxon>
        <taxon>Curculionidae</taxon>
        <taxon>Scolytinae</taxon>
        <taxon>Hypothenemus</taxon>
    </lineage>
</organism>